<comment type="caution">
    <text evidence="1">The sequence shown here is derived from an EMBL/GenBank/DDBJ whole genome shotgun (WGS) entry which is preliminary data.</text>
</comment>
<reference evidence="1 2" key="1">
    <citation type="submission" date="2019-10" db="EMBL/GenBank/DDBJ databases">
        <title>Dictyobacter vulcani sp. nov., within the class Ktedonobacteria, isolated from soil of volcanic Mt. Zao.</title>
        <authorList>
            <person name="Zheng Y."/>
            <person name="Wang C.M."/>
            <person name="Sakai Y."/>
            <person name="Abe K."/>
            <person name="Yokota A."/>
            <person name="Yabe S."/>
        </authorList>
    </citation>
    <scope>NUCLEOTIDE SEQUENCE [LARGE SCALE GENOMIC DNA]</scope>
    <source>
        <strain evidence="1 2">W12</strain>
    </source>
</reference>
<keyword evidence="2" id="KW-1185">Reference proteome</keyword>
<organism evidence="1 2">
    <name type="scientific">Dictyobacter vulcani</name>
    <dbReference type="NCBI Taxonomy" id="2607529"/>
    <lineage>
        <taxon>Bacteria</taxon>
        <taxon>Bacillati</taxon>
        <taxon>Chloroflexota</taxon>
        <taxon>Ktedonobacteria</taxon>
        <taxon>Ktedonobacterales</taxon>
        <taxon>Dictyobacteraceae</taxon>
        <taxon>Dictyobacter</taxon>
    </lineage>
</organism>
<evidence type="ECO:0000313" key="1">
    <source>
        <dbReference type="EMBL" id="GER86546.1"/>
    </source>
</evidence>
<dbReference type="RefSeq" id="WP_162004915.1">
    <property type="nucleotide sequence ID" value="NZ_BKZW01000001.1"/>
</dbReference>
<evidence type="ECO:0000313" key="2">
    <source>
        <dbReference type="Proteomes" id="UP000326912"/>
    </source>
</evidence>
<protein>
    <submittedName>
        <fullName evidence="1">Uncharacterized protein</fullName>
    </submittedName>
</protein>
<proteinExistence type="predicted"/>
<name>A0A5J4KMY3_9CHLR</name>
<sequence length="51" mass="5662">MRTSSFKPHVIGLLLVLIAVVIILMLSLCMTGAQEHFFASAIHPDAFFPYN</sequence>
<dbReference type="Proteomes" id="UP000326912">
    <property type="component" value="Unassembled WGS sequence"/>
</dbReference>
<dbReference type="AlphaFoldDB" id="A0A5J4KMY3"/>
<accession>A0A5J4KMY3</accession>
<gene>
    <name evidence="1" type="ORF">KDW_07080</name>
</gene>
<dbReference type="EMBL" id="BKZW01000001">
    <property type="protein sequence ID" value="GER86546.1"/>
    <property type="molecule type" value="Genomic_DNA"/>
</dbReference>